<sequence length="323" mass="37253">MPLTDLDDGPKPFTLLGQPLVLWKNAEGEPVALEDRCCHRTAKLSKGFVEEGNIVCGYHGWTFNDAGACVRIPQAADRPIPKSCQVKSFRCQGKYGYVWVALDDPLQPIPDFPEDADPAYRRIFQFYEKWKSSPLRFMENSFDAAHFSYVHRANFGIYEQPKPQVFEIKESEWGFEAHTIVPIRNPENGFRVTGSSEPFTERHLYNQWHMPSVRRFGCIYAQTGRHHIIYNCATPIDDGTMVLVQWLYRNDSEADCSTEELIAWDQAIVDEDRDILEATDYDACVDTSRRVEQHMESDKPGLLMRKMLLGLLHAHGEEEVYRR</sequence>
<accession>A0A7Y9IWR9</accession>
<dbReference type="GO" id="GO:0051213">
    <property type="term" value="F:dioxygenase activity"/>
    <property type="evidence" value="ECO:0007669"/>
    <property type="project" value="UniProtKB-KW"/>
</dbReference>
<dbReference type="AlphaFoldDB" id="A0A7Y9IWR9"/>
<dbReference type="InterPro" id="IPR050584">
    <property type="entry name" value="Cholesterol_7-desaturase"/>
</dbReference>
<feature type="domain" description="Rieske" evidence="6">
    <location>
        <begin position="1"/>
        <end position="100"/>
    </location>
</feature>
<dbReference type="GO" id="GO:0051537">
    <property type="term" value="F:2 iron, 2 sulfur cluster binding"/>
    <property type="evidence" value="ECO:0007669"/>
    <property type="project" value="UniProtKB-KW"/>
</dbReference>
<proteinExistence type="predicted"/>
<keyword evidence="5" id="KW-0411">Iron-sulfur</keyword>
<dbReference type="SUPFAM" id="SSF50022">
    <property type="entry name" value="ISP domain"/>
    <property type="match status" value="1"/>
</dbReference>
<dbReference type="Gene3D" id="3.90.380.10">
    <property type="entry name" value="Naphthalene 1,2-dioxygenase Alpha Subunit, Chain A, domain 1"/>
    <property type="match status" value="1"/>
</dbReference>
<reference evidence="7 8" key="1">
    <citation type="submission" date="2020-07" db="EMBL/GenBank/DDBJ databases">
        <title>Genomic Encyclopedia of Type Strains, Phase IV (KMG-V): Genome sequencing to study the core and pangenomes of soil and plant-associated prokaryotes.</title>
        <authorList>
            <person name="Whitman W."/>
        </authorList>
    </citation>
    <scope>NUCLEOTIDE SEQUENCE [LARGE SCALE GENOMIC DNA]</scope>
    <source>
        <strain evidence="7 8">SAS40</strain>
    </source>
</reference>
<evidence type="ECO:0000259" key="6">
    <source>
        <dbReference type="PROSITE" id="PS51296"/>
    </source>
</evidence>
<name>A0A7Y9IWR9_9BURK</name>
<gene>
    <name evidence="7" type="ORF">FHW18_003655</name>
</gene>
<evidence type="ECO:0000256" key="4">
    <source>
        <dbReference type="ARBA" id="ARBA00023004"/>
    </source>
</evidence>
<dbReference type="InterPro" id="IPR044043">
    <property type="entry name" value="VanA_C_cat"/>
</dbReference>
<dbReference type="Pfam" id="PF19112">
    <property type="entry name" value="VanA_C"/>
    <property type="match status" value="1"/>
</dbReference>
<evidence type="ECO:0000313" key="8">
    <source>
        <dbReference type="Proteomes" id="UP000542125"/>
    </source>
</evidence>
<dbReference type="Pfam" id="PF00355">
    <property type="entry name" value="Rieske"/>
    <property type="match status" value="1"/>
</dbReference>
<dbReference type="GO" id="GO:0046872">
    <property type="term" value="F:metal ion binding"/>
    <property type="evidence" value="ECO:0007669"/>
    <property type="project" value="UniProtKB-KW"/>
</dbReference>
<dbReference type="PANTHER" id="PTHR21266">
    <property type="entry name" value="IRON-SULFUR DOMAIN CONTAINING PROTEIN"/>
    <property type="match status" value="1"/>
</dbReference>
<keyword evidence="2" id="KW-0479">Metal-binding</keyword>
<keyword evidence="1" id="KW-0001">2Fe-2S</keyword>
<dbReference type="Gene3D" id="2.102.10.10">
    <property type="entry name" value="Rieske [2Fe-2S] iron-sulphur domain"/>
    <property type="match status" value="1"/>
</dbReference>
<dbReference type="Proteomes" id="UP000542125">
    <property type="component" value="Unassembled WGS sequence"/>
</dbReference>
<keyword evidence="8" id="KW-1185">Reference proteome</keyword>
<evidence type="ECO:0000256" key="3">
    <source>
        <dbReference type="ARBA" id="ARBA00023002"/>
    </source>
</evidence>
<dbReference type="InterPro" id="IPR036922">
    <property type="entry name" value="Rieske_2Fe-2S_sf"/>
</dbReference>
<dbReference type="EMBL" id="JACBYR010000001">
    <property type="protein sequence ID" value="NYE84384.1"/>
    <property type="molecule type" value="Genomic_DNA"/>
</dbReference>
<evidence type="ECO:0000313" key="7">
    <source>
        <dbReference type="EMBL" id="NYE84384.1"/>
    </source>
</evidence>
<dbReference type="PANTHER" id="PTHR21266:SF60">
    <property type="entry name" value="3-KETOSTEROID-9-ALPHA-MONOOXYGENASE, OXYGENASE COMPONENT"/>
    <property type="match status" value="1"/>
</dbReference>
<dbReference type="SUPFAM" id="SSF55961">
    <property type="entry name" value="Bet v1-like"/>
    <property type="match status" value="1"/>
</dbReference>
<keyword evidence="4" id="KW-0408">Iron</keyword>
<evidence type="ECO:0000256" key="1">
    <source>
        <dbReference type="ARBA" id="ARBA00022714"/>
    </source>
</evidence>
<keyword evidence="7" id="KW-0223">Dioxygenase</keyword>
<keyword evidence="3" id="KW-0560">Oxidoreductase</keyword>
<organism evidence="7 8">
    <name type="scientific">Pigmentiphaga litoralis</name>
    <dbReference type="NCBI Taxonomy" id="516702"/>
    <lineage>
        <taxon>Bacteria</taxon>
        <taxon>Pseudomonadati</taxon>
        <taxon>Pseudomonadota</taxon>
        <taxon>Betaproteobacteria</taxon>
        <taxon>Burkholderiales</taxon>
        <taxon>Alcaligenaceae</taxon>
        <taxon>Pigmentiphaga</taxon>
    </lineage>
</organism>
<comment type="caution">
    <text evidence="7">The sequence shown here is derived from an EMBL/GenBank/DDBJ whole genome shotgun (WGS) entry which is preliminary data.</text>
</comment>
<evidence type="ECO:0000256" key="2">
    <source>
        <dbReference type="ARBA" id="ARBA00022723"/>
    </source>
</evidence>
<dbReference type="PROSITE" id="PS51296">
    <property type="entry name" value="RIESKE"/>
    <property type="match status" value="1"/>
</dbReference>
<protein>
    <submittedName>
        <fullName evidence="7">Phenylpropionate dioxygenase-like ring-hydroxylating dioxygenase large terminal subunit</fullName>
    </submittedName>
</protein>
<evidence type="ECO:0000256" key="5">
    <source>
        <dbReference type="ARBA" id="ARBA00023014"/>
    </source>
</evidence>
<dbReference type="InterPro" id="IPR017941">
    <property type="entry name" value="Rieske_2Fe-2S"/>
</dbReference>